<gene>
    <name evidence="3" type="ORF">AQJ66_14390</name>
</gene>
<dbReference type="AlphaFoldDB" id="A0A124I441"/>
<dbReference type="SUPFAM" id="SSF51197">
    <property type="entry name" value="Clavaminate synthase-like"/>
    <property type="match status" value="1"/>
</dbReference>
<dbReference type="RefSeq" id="WP_061920828.1">
    <property type="nucleotide sequence ID" value="NZ_JBEYBH010000026.1"/>
</dbReference>
<evidence type="ECO:0000313" key="4">
    <source>
        <dbReference type="Proteomes" id="UP000053024"/>
    </source>
</evidence>
<accession>A0A124I441</accession>
<evidence type="ECO:0000256" key="1">
    <source>
        <dbReference type="SAM" id="MobiDB-lite"/>
    </source>
</evidence>
<reference evidence="3 4" key="1">
    <citation type="submission" date="2015-10" db="EMBL/GenBank/DDBJ databases">
        <title>Draft genome sequence of Streptomyces bungoensis DSM 41781, type strain for the species Streptomyces bungoensis.</title>
        <authorList>
            <person name="Ruckert C."/>
            <person name="Winkler A."/>
            <person name="Kalinowski J."/>
            <person name="Kampfer P."/>
            <person name="Glaeser S."/>
        </authorList>
    </citation>
    <scope>NUCLEOTIDE SEQUENCE [LARGE SCALE GENOMIC DNA]</scope>
    <source>
        <strain evidence="3 4">DSM 41781</strain>
    </source>
</reference>
<organism evidence="3 4">
    <name type="scientific">Streptomyces bungoensis</name>
    <dbReference type="NCBI Taxonomy" id="285568"/>
    <lineage>
        <taxon>Bacteria</taxon>
        <taxon>Bacillati</taxon>
        <taxon>Actinomycetota</taxon>
        <taxon>Actinomycetes</taxon>
        <taxon>Kitasatosporales</taxon>
        <taxon>Streptomycetaceae</taxon>
        <taxon>Streptomyces</taxon>
    </lineage>
</organism>
<protein>
    <recommendedName>
        <fullName evidence="2">Aspartyl/asparaginy/proline hydroxylase domain-containing protein</fullName>
    </recommendedName>
</protein>
<comment type="caution">
    <text evidence="3">The sequence shown here is derived from an EMBL/GenBank/DDBJ whole genome shotgun (WGS) entry which is preliminary data.</text>
</comment>
<dbReference type="InterPro" id="IPR007803">
    <property type="entry name" value="Asp/Arg/Pro-Hydrxlase"/>
</dbReference>
<keyword evidence="4" id="KW-1185">Reference proteome</keyword>
<feature type="domain" description="Aspartyl/asparaginy/proline hydroxylase" evidence="2">
    <location>
        <begin position="26"/>
        <end position="188"/>
    </location>
</feature>
<dbReference type="EMBL" id="LMWX01000020">
    <property type="protein sequence ID" value="KUN85334.1"/>
    <property type="molecule type" value="Genomic_DNA"/>
</dbReference>
<evidence type="ECO:0000313" key="3">
    <source>
        <dbReference type="EMBL" id="KUN85334.1"/>
    </source>
</evidence>
<dbReference type="STRING" id="285568.AQJ66_14390"/>
<feature type="region of interest" description="Disordered" evidence="1">
    <location>
        <begin position="61"/>
        <end position="81"/>
    </location>
</feature>
<dbReference type="OrthoDB" id="1441538at2"/>
<proteinExistence type="predicted"/>
<dbReference type="Gene3D" id="2.60.120.330">
    <property type="entry name" value="B-lactam Antibiotic, Isopenicillin N Synthase, Chain"/>
    <property type="match status" value="1"/>
</dbReference>
<evidence type="ECO:0000259" key="2">
    <source>
        <dbReference type="Pfam" id="PF05118"/>
    </source>
</evidence>
<sequence>MTVTDNAAPTMPAEAARLAAGFDTARLLADLDAVRTHQWKLQRYFGDGVGAQTEVDWRILPLRSPGGDSSRTDPGGPGSADCADTEWLARTPYLRQVLASVPAPLRAVRLMALGPGAVSDVHNDTKYGPAWGVARLHVPITTHHDATLVLDGVTHRWQPGEFWFGDFSRMHKVENTGAQSRVHMVVDCLVVPELAKVFPAEWQDYLAHGEVLFNRPETPFTGDPGRLARRFEVPPPFADWEEDGLFPDTPERVPAEITVTPDGVELRVAPDQSFPLVHVDDAEFRFAGWSQERTLQLLDGPRPRVALRTRTGRTVRELIVNSDPVHAS</sequence>
<name>A0A124I441_9ACTN</name>
<dbReference type="InterPro" id="IPR027443">
    <property type="entry name" value="IPNS-like_sf"/>
</dbReference>
<dbReference type="Pfam" id="PF05118">
    <property type="entry name" value="Asp_Arg_Hydrox"/>
    <property type="match status" value="1"/>
</dbReference>
<dbReference type="Proteomes" id="UP000053024">
    <property type="component" value="Unassembled WGS sequence"/>
</dbReference>